<evidence type="ECO:0000313" key="3">
    <source>
        <dbReference type="EMBL" id="MBR7828768.1"/>
    </source>
</evidence>
<sequence>MDARPTRAAVAWCPDFPVLAVGADLDAQVAVFSGEGARRVVIACSPGARAAGVRRGQRLRDAQRLVPQLAAFARDERAEARAFEPVVAAAEQVAAGVEVIRPGLLALSAHGPARYHGGERALGLVLRDRVAQLETGEGSAIIVGIGIADGVTAAGIAARTPGADEAVIIEPGGSAAYLAPFPLSAIGAPPDLIAVLDQLGVRSIGRFAALPVADVAGRFGAEGVMLHRSARGLDPRPPASRRPVEDLCVEHEFDPPAETDEPVVFVAKMLADRLHAGLSAAGLACVRVGIEAQTVTGRVSYRLWRHADANGGRLSAAGLAQRAAWQLDGWRSREAHPVADPVALLRLVPDQLVLDTGTQQALWGAEVIPDRVARAAERVQALLGHDSVARLRLVGGRGPAEMLELVPWGEEPAAEAEQAPWPGAVLRPAPSAVPPEPAQADVLDARRAPVAVSGRARISATPALVVLEGREIEVAGYAGPWGYERSWDTAGRRRRARMQCLLADGRVLLLVLESGTWRVEAVHQ</sequence>
<dbReference type="EMBL" id="JAGSOH010000065">
    <property type="protein sequence ID" value="MBR7828768.1"/>
    <property type="molecule type" value="Genomic_DNA"/>
</dbReference>
<dbReference type="GO" id="GO:0006281">
    <property type="term" value="P:DNA repair"/>
    <property type="evidence" value="ECO:0007669"/>
    <property type="project" value="InterPro"/>
</dbReference>
<dbReference type="Pfam" id="PF00817">
    <property type="entry name" value="IMS"/>
    <property type="match status" value="1"/>
</dbReference>
<dbReference type="PANTHER" id="PTHR35369:SF2">
    <property type="entry name" value="BLR3025 PROTEIN"/>
    <property type="match status" value="1"/>
</dbReference>
<gene>
    <name evidence="3" type="ORF">KDK95_20840</name>
</gene>
<dbReference type="Gene3D" id="3.40.1170.60">
    <property type="match status" value="1"/>
</dbReference>
<name>A0A941EE63_9ACTN</name>
<dbReference type="InterPro" id="IPR050356">
    <property type="entry name" value="SulA_CellDiv_inhibitor"/>
</dbReference>
<evidence type="ECO:0000259" key="2">
    <source>
        <dbReference type="PROSITE" id="PS50173"/>
    </source>
</evidence>
<dbReference type="InterPro" id="IPR043502">
    <property type="entry name" value="DNA/RNA_pol_sf"/>
</dbReference>
<proteinExistence type="predicted"/>
<accession>A0A941EE63</accession>
<dbReference type="CDD" id="cd03468">
    <property type="entry name" value="PolY_like"/>
    <property type="match status" value="1"/>
</dbReference>
<dbReference type="RefSeq" id="WP_212519904.1">
    <property type="nucleotide sequence ID" value="NZ_JAGSOH010000065.1"/>
</dbReference>
<evidence type="ECO:0000313" key="4">
    <source>
        <dbReference type="Proteomes" id="UP000676325"/>
    </source>
</evidence>
<comment type="caution">
    <text evidence="3">The sequence shown here is derived from an EMBL/GenBank/DDBJ whole genome shotgun (WGS) entry which is preliminary data.</text>
</comment>
<dbReference type="PANTHER" id="PTHR35369">
    <property type="entry name" value="BLR3025 PROTEIN-RELATED"/>
    <property type="match status" value="1"/>
</dbReference>
<dbReference type="SUPFAM" id="SSF56672">
    <property type="entry name" value="DNA/RNA polymerases"/>
    <property type="match status" value="1"/>
</dbReference>
<keyword evidence="1" id="KW-0227">DNA damage</keyword>
<keyword evidence="4" id="KW-1185">Reference proteome</keyword>
<evidence type="ECO:0000256" key="1">
    <source>
        <dbReference type="ARBA" id="ARBA00022763"/>
    </source>
</evidence>
<reference evidence="3" key="1">
    <citation type="submission" date="2021-04" db="EMBL/GenBank/DDBJ databases">
        <title>Genome based classification of Actinospica acidithermotolerans sp. nov., an actinobacterium isolated from an Indonesian hot spring.</title>
        <authorList>
            <person name="Kusuma A.B."/>
            <person name="Putra K.E."/>
            <person name="Nafisah S."/>
            <person name="Loh J."/>
            <person name="Nouioui I."/>
            <person name="Goodfellow M."/>
        </authorList>
    </citation>
    <scope>NUCLEOTIDE SEQUENCE</scope>
    <source>
        <strain evidence="3">MGRD01-02</strain>
    </source>
</reference>
<feature type="domain" description="UmuC" evidence="2">
    <location>
        <begin position="1"/>
        <end position="159"/>
    </location>
</feature>
<dbReference type="AlphaFoldDB" id="A0A941EE63"/>
<dbReference type="InterPro" id="IPR001126">
    <property type="entry name" value="UmuC"/>
</dbReference>
<dbReference type="PROSITE" id="PS50173">
    <property type="entry name" value="UMUC"/>
    <property type="match status" value="1"/>
</dbReference>
<organism evidence="3 4">
    <name type="scientific">Actinospica acidithermotolerans</name>
    <dbReference type="NCBI Taxonomy" id="2828514"/>
    <lineage>
        <taxon>Bacteria</taxon>
        <taxon>Bacillati</taxon>
        <taxon>Actinomycetota</taxon>
        <taxon>Actinomycetes</taxon>
        <taxon>Catenulisporales</taxon>
        <taxon>Actinospicaceae</taxon>
        <taxon>Actinospica</taxon>
    </lineage>
</organism>
<dbReference type="Proteomes" id="UP000676325">
    <property type="component" value="Unassembled WGS sequence"/>
</dbReference>
<protein>
    <submittedName>
        <fullName evidence="3">DNA polymerase Y family protein</fullName>
    </submittedName>
</protein>